<keyword evidence="3" id="KW-0520">NAD</keyword>
<dbReference type="SUPFAM" id="SSF48179">
    <property type="entry name" value="6-phosphogluconate dehydrogenase C-terminal domain-like"/>
    <property type="match status" value="1"/>
</dbReference>
<geneLocation type="plasmid" evidence="7 8">
    <name>1</name>
</geneLocation>
<keyword evidence="2" id="KW-0560">Oxidoreductase</keyword>
<dbReference type="Proteomes" id="UP000019151">
    <property type="component" value="Plasmid 1"/>
</dbReference>
<sequence>MSADTARPRVALLGLGTMGSGMARSLLGAGFPLTVWNRSAERAAPLAAAGARVADSPRDAATGASIVIAMVADDAASRAVWLGDRGALGAAAPDTVMVESSTLTPEWVAELAAAADARGCALLDAPVTGSKTQANAGELLFLVGGAAAALARARPAFEAMGRGVVHVGPTGSGALLKLVNNFLCGVQAASLAEALAVVERAGLDRDQALEVLTNGAPGSPLIKTFASRMAARAYAPSFHLALMRKDLVYAQRAAERHGVTLTTAATAQTAFDRAVDAGLGEQDVSAVVEPLRGGQTGPMG</sequence>
<keyword evidence="7" id="KW-0614">Plasmid</keyword>
<dbReference type="OrthoDB" id="9786703at2"/>
<dbReference type="GO" id="GO:0051287">
    <property type="term" value="F:NAD binding"/>
    <property type="evidence" value="ECO:0007669"/>
    <property type="project" value="InterPro"/>
</dbReference>
<accession>W0RS34</accession>
<feature type="active site" evidence="4">
    <location>
        <position position="177"/>
    </location>
</feature>
<dbReference type="InParanoid" id="W0RS34"/>
<dbReference type="HOGENOM" id="CLU_035117_0_3_0"/>
<evidence type="ECO:0000259" key="6">
    <source>
        <dbReference type="Pfam" id="PF14833"/>
    </source>
</evidence>
<dbReference type="PANTHER" id="PTHR43060:SF15">
    <property type="entry name" value="3-HYDROXYISOBUTYRATE DEHYDROGENASE-LIKE 1, MITOCHONDRIAL-RELATED"/>
    <property type="match status" value="1"/>
</dbReference>
<dbReference type="GO" id="GO:0050661">
    <property type="term" value="F:NADP binding"/>
    <property type="evidence" value="ECO:0007669"/>
    <property type="project" value="InterPro"/>
</dbReference>
<dbReference type="InterPro" id="IPR015815">
    <property type="entry name" value="HIBADH-related"/>
</dbReference>
<evidence type="ECO:0000313" key="7">
    <source>
        <dbReference type="EMBL" id="AHG92403.1"/>
    </source>
</evidence>
<dbReference type="SUPFAM" id="SSF51735">
    <property type="entry name" value="NAD(P)-binding Rossmann-fold domains"/>
    <property type="match status" value="1"/>
</dbReference>
<evidence type="ECO:0000256" key="3">
    <source>
        <dbReference type="ARBA" id="ARBA00023027"/>
    </source>
</evidence>
<evidence type="ECO:0000256" key="1">
    <source>
        <dbReference type="ARBA" id="ARBA00009080"/>
    </source>
</evidence>
<organism evidence="7 8">
    <name type="scientific">Gemmatirosa kalamazoonensis</name>
    <dbReference type="NCBI Taxonomy" id="861299"/>
    <lineage>
        <taxon>Bacteria</taxon>
        <taxon>Pseudomonadati</taxon>
        <taxon>Gemmatimonadota</taxon>
        <taxon>Gemmatimonadia</taxon>
        <taxon>Gemmatimonadales</taxon>
        <taxon>Gemmatimonadaceae</taxon>
        <taxon>Gemmatirosa</taxon>
    </lineage>
</organism>
<dbReference type="InterPro" id="IPR008927">
    <property type="entry name" value="6-PGluconate_DH-like_C_sf"/>
</dbReference>
<protein>
    <submittedName>
        <fullName evidence="7">6-phosphogluconate dehydrogenase NAD-binding protein</fullName>
    </submittedName>
</protein>
<name>W0RS34_9BACT</name>
<dbReference type="InterPro" id="IPR036291">
    <property type="entry name" value="NAD(P)-bd_dom_sf"/>
</dbReference>
<dbReference type="InterPro" id="IPR013328">
    <property type="entry name" value="6PGD_dom2"/>
</dbReference>
<dbReference type="InterPro" id="IPR029154">
    <property type="entry name" value="HIBADH-like_NADP-bd"/>
</dbReference>
<dbReference type="Pfam" id="PF03446">
    <property type="entry name" value="NAD_binding_2"/>
    <property type="match status" value="1"/>
</dbReference>
<comment type="similarity">
    <text evidence="1">Belongs to the HIBADH-related family.</text>
</comment>
<evidence type="ECO:0000259" key="5">
    <source>
        <dbReference type="Pfam" id="PF03446"/>
    </source>
</evidence>
<proteinExistence type="inferred from homology"/>
<dbReference type="GO" id="GO:0016491">
    <property type="term" value="F:oxidoreductase activity"/>
    <property type="evidence" value="ECO:0007669"/>
    <property type="project" value="UniProtKB-KW"/>
</dbReference>
<dbReference type="InterPro" id="IPR002204">
    <property type="entry name" value="3-OH-isobutyrate_DH-rel_CS"/>
</dbReference>
<dbReference type="PROSITE" id="PS00895">
    <property type="entry name" value="3_HYDROXYISOBUT_DH"/>
    <property type="match status" value="1"/>
</dbReference>
<dbReference type="RefSeq" id="WP_025413745.1">
    <property type="nucleotide sequence ID" value="NZ_CP007129.1"/>
</dbReference>
<feature type="domain" description="6-phosphogluconate dehydrogenase NADP-binding" evidence="5">
    <location>
        <begin position="10"/>
        <end position="168"/>
    </location>
</feature>
<dbReference type="Pfam" id="PF14833">
    <property type="entry name" value="NAD_binding_11"/>
    <property type="match status" value="1"/>
</dbReference>
<evidence type="ECO:0000256" key="4">
    <source>
        <dbReference type="PIRSR" id="PIRSR000103-1"/>
    </source>
</evidence>
<dbReference type="KEGG" id="gba:J421_4868"/>
<dbReference type="InterPro" id="IPR006115">
    <property type="entry name" value="6PGDH_NADP-bd"/>
</dbReference>
<evidence type="ECO:0000256" key="2">
    <source>
        <dbReference type="ARBA" id="ARBA00023002"/>
    </source>
</evidence>
<dbReference type="Gene3D" id="1.10.1040.10">
    <property type="entry name" value="N-(1-d-carboxylethyl)-l-norvaline Dehydrogenase, domain 2"/>
    <property type="match status" value="1"/>
</dbReference>
<dbReference type="Gene3D" id="3.40.50.720">
    <property type="entry name" value="NAD(P)-binding Rossmann-like Domain"/>
    <property type="match status" value="1"/>
</dbReference>
<keyword evidence="8" id="KW-1185">Reference proteome</keyword>
<gene>
    <name evidence="7" type="ORF">J421_4868</name>
</gene>
<dbReference type="GO" id="GO:0016054">
    <property type="term" value="P:organic acid catabolic process"/>
    <property type="evidence" value="ECO:0007669"/>
    <property type="project" value="UniProtKB-ARBA"/>
</dbReference>
<dbReference type="PANTHER" id="PTHR43060">
    <property type="entry name" value="3-HYDROXYISOBUTYRATE DEHYDROGENASE-LIKE 1, MITOCHONDRIAL-RELATED"/>
    <property type="match status" value="1"/>
</dbReference>
<dbReference type="PATRIC" id="fig|861299.3.peg.4922"/>
<dbReference type="EMBL" id="CP007129">
    <property type="protein sequence ID" value="AHG92403.1"/>
    <property type="molecule type" value="Genomic_DNA"/>
</dbReference>
<evidence type="ECO:0000313" key="8">
    <source>
        <dbReference type="Proteomes" id="UP000019151"/>
    </source>
</evidence>
<dbReference type="AlphaFoldDB" id="W0RS34"/>
<reference evidence="7 8" key="1">
    <citation type="journal article" date="2014" name="Genome Announc.">
        <title>Genome Sequence and Methylome of Soil Bacterium Gemmatirosa kalamazoonensis KBS708T, a Member of the Rarely Cultivated Gemmatimonadetes Phylum.</title>
        <authorList>
            <person name="Debruyn J.M."/>
            <person name="Radosevich M."/>
            <person name="Wommack K.E."/>
            <person name="Polson S.W."/>
            <person name="Hauser L.J."/>
            <person name="Fawaz M.N."/>
            <person name="Korlach J."/>
            <person name="Tsai Y.C."/>
        </authorList>
    </citation>
    <scope>NUCLEOTIDE SEQUENCE [LARGE SCALE GENOMIC DNA]</scope>
    <source>
        <strain evidence="7 8">KBS708</strain>
        <plasmid evidence="8">Plasmid 1</plasmid>
    </source>
</reference>
<dbReference type="PIRSF" id="PIRSF000103">
    <property type="entry name" value="HIBADH"/>
    <property type="match status" value="1"/>
</dbReference>
<feature type="domain" description="3-hydroxyisobutyrate dehydrogenase-like NAD-binding" evidence="6">
    <location>
        <begin position="171"/>
        <end position="290"/>
    </location>
</feature>